<dbReference type="InterPro" id="IPR018490">
    <property type="entry name" value="cNMP-bd_dom_sf"/>
</dbReference>
<dbReference type="InterPro" id="IPR018488">
    <property type="entry name" value="cNMP-bd_CS"/>
</dbReference>
<dbReference type="InterPro" id="IPR014710">
    <property type="entry name" value="RmlC-like_jellyroll"/>
</dbReference>
<dbReference type="Pfam" id="PF00027">
    <property type="entry name" value="cNMP_binding"/>
    <property type="match status" value="1"/>
</dbReference>
<organism evidence="2 3">
    <name type="scientific">Spodoptera exigua</name>
    <name type="common">Beet armyworm</name>
    <name type="synonym">Noctua fulgens</name>
    <dbReference type="NCBI Taxonomy" id="7107"/>
    <lineage>
        <taxon>Eukaryota</taxon>
        <taxon>Metazoa</taxon>
        <taxon>Ecdysozoa</taxon>
        <taxon>Arthropoda</taxon>
        <taxon>Hexapoda</taxon>
        <taxon>Insecta</taxon>
        <taxon>Pterygota</taxon>
        <taxon>Neoptera</taxon>
        <taxon>Endopterygota</taxon>
        <taxon>Lepidoptera</taxon>
        <taxon>Glossata</taxon>
        <taxon>Ditrysia</taxon>
        <taxon>Noctuoidea</taxon>
        <taxon>Noctuidae</taxon>
        <taxon>Amphipyrinae</taxon>
        <taxon>Spodoptera</taxon>
    </lineage>
</organism>
<dbReference type="EMBL" id="JACEFF010000525">
    <property type="protein sequence ID" value="KAH9635998.1"/>
    <property type="molecule type" value="Genomic_DNA"/>
</dbReference>
<comment type="caution">
    <text evidence="2">The sequence shown here is derived from an EMBL/GenBank/DDBJ whole genome shotgun (WGS) entry which is preliminary data.</text>
</comment>
<dbReference type="InterPro" id="IPR000595">
    <property type="entry name" value="cNMP-bd_dom"/>
</dbReference>
<dbReference type="AlphaFoldDB" id="A0A922MG84"/>
<gene>
    <name evidence="2" type="ORF">HF086_005850</name>
</gene>
<dbReference type="PROSITE" id="PS50042">
    <property type="entry name" value="CNMP_BINDING_3"/>
    <property type="match status" value="1"/>
</dbReference>
<dbReference type="GO" id="GO:0035725">
    <property type="term" value="P:sodium ion transmembrane transport"/>
    <property type="evidence" value="ECO:0007669"/>
    <property type="project" value="TreeGrafter"/>
</dbReference>
<name>A0A922MG84_SPOEX</name>
<feature type="domain" description="Cyclic nucleotide-binding" evidence="1">
    <location>
        <begin position="20"/>
        <end position="85"/>
    </location>
</feature>
<dbReference type="GO" id="GO:0003254">
    <property type="term" value="P:regulation of membrane depolarization"/>
    <property type="evidence" value="ECO:0007669"/>
    <property type="project" value="TreeGrafter"/>
</dbReference>
<dbReference type="GO" id="GO:0005249">
    <property type="term" value="F:voltage-gated potassium channel activity"/>
    <property type="evidence" value="ECO:0007669"/>
    <property type="project" value="TreeGrafter"/>
</dbReference>
<sequence length="127" mass="14522">MLGCVSGQLREDILMHTGRDCLYFIDRGTVAIYSESGKEICHLEDGDFFGEIALVMKHHFRTASAIAVTNCELFRLDREHFETTIAYYPTVYNSIKEVATSRFDRTSVLDEHHKAELRTAEEDNMVA</sequence>
<accession>A0A922MG84</accession>
<dbReference type="Proteomes" id="UP000814243">
    <property type="component" value="Unassembled WGS sequence"/>
</dbReference>
<evidence type="ECO:0000313" key="3">
    <source>
        <dbReference type="Proteomes" id="UP000814243"/>
    </source>
</evidence>
<proteinExistence type="predicted"/>
<dbReference type="SUPFAM" id="SSF51206">
    <property type="entry name" value="cAMP-binding domain-like"/>
    <property type="match status" value="1"/>
</dbReference>
<dbReference type="CDD" id="cd00038">
    <property type="entry name" value="CAP_ED"/>
    <property type="match status" value="1"/>
</dbReference>
<dbReference type="PROSITE" id="PS00889">
    <property type="entry name" value="CNMP_BINDING_2"/>
    <property type="match status" value="1"/>
</dbReference>
<dbReference type="PANTHER" id="PTHR45689:SF14">
    <property type="entry name" value="CYCLIC NUCLEOTIDE-GATED CATION CHANNEL SUBUNIT A-LIKE PROTEIN"/>
    <property type="match status" value="1"/>
</dbReference>
<dbReference type="PANTHER" id="PTHR45689">
    <property type="entry name" value="I[[H]] CHANNEL, ISOFORM E"/>
    <property type="match status" value="1"/>
</dbReference>
<reference evidence="2" key="1">
    <citation type="journal article" date="2021" name="G3 (Bethesda)">
        <title>Genome and transcriptome analysis of the beet armyworm Spodoptera exigua reveals targets for pest control. .</title>
        <authorList>
            <person name="Simon S."/>
            <person name="Breeschoten T."/>
            <person name="Jansen H.J."/>
            <person name="Dirks R.P."/>
            <person name="Schranz M.E."/>
            <person name="Ros V.I.D."/>
        </authorList>
    </citation>
    <scope>NUCLEOTIDE SEQUENCE</scope>
    <source>
        <strain evidence="2">TB_SE_WUR_2020</strain>
    </source>
</reference>
<evidence type="ECO:0000259" key="1">
    <source>
        <dbReference type="PROSITE" id="PS50042"/>
    </source>
</evidence>
<dbReference type="SMART" id="SM00100">
    <property type="entry name" value="cNMP"/>
    <property type="match status" value="1"/>
</dbReference>
<evidence type="ECO:0000313" key="2">
    <source>
        <dbReference type="EMBL" id="KAH9635998.1"/>
    </source>
</evidence>
<dbReference type="GO" id="GO:0098855">
    <property type="term" value="C:HCN channel complex"/>
    <property type="evidence" value="ECO:0007669"/>
    <property type="project" value="TreeGrafter"/>
</dbReference>
<protein>
    <recommendedName>
        <fullName evidence="1">Cyclic nucleotide-binding domain-containing protein</fullName>
    </recommendedName>
</protein>
<dbReference type="Gene3D" id="2.60.120.10">
    <property type="entry name" value="Jelly Rolls"/>
    <property type="match status" value="1"/>
</dbReference>
<dbReference type="InterPro" id="IPR051413">
    <property type="entry name" value="K/Na_HCN_channel"/>
</dbReference>